<feature type="binding site" evidence="18">
    <location>
        <position position="227"/>
    </location>
    <ligand>
        <name>Mg(2+)</name>
        <dbReference type="ChEBI" id="CHEBI:18420"/>
    </ligand>
</feature>
<evidence type="ECO:0000256" key="3">
    <source>
        <dbReference type="ARBA" id="ARBA00007947"/>
    </source>
</evidence>
<sequence>MGRSAIVLAAGLGTRMKSKRHKVLHEVCGKPMILHILDELDQLNLDQVIVVVGQQREAVQAVVGDRAEIAYQSEQLGTGHAVQAAVPLLRQDVETTIVLYGDSPLIRAQTISALLTEREQTHSAACVLTAKVANPGGLGRVILDNQGRFERVVEEKDASPAEKQIDLINTGIYAFDTIHLVRALARLQPNNAQGEYYLTDTLSILREECQNVVSLQVADPDEIASVNDLVQLAEVERLMRRRVCQHLMREGVTIINPDHTYIGLNVKVGRDSVLYPGTILEGNTVIGEDCIIGPNTRLVDVVVHDRVRIEQSVVYESEIDESATVGPFAYIRPESHVGPRVKIGDFVEIKKSQIGEDTKISHLAYVGDATVGKRVNIGCGVITVNYDGKDKHQTVIGDDSFVGSNVNLIAPLSVGDGAYLCAGSTITDEVPTDGFAIARNRQVTKADYVKSWRKSRIDKDSKDGEA</sequence>
<feature type="binding site" evidence="18">
    <location>
        <begin position="385"/>
        <end position="386"/>
    </location>
    <ligand>
        <name>acetyl-CoA</name>
        <dbReference type="ChEBI" id="CHEBI:57288"/>
    </ligand>
</feature>
<dbReference type="InterPro" id="IPR001451">
    <property type="entry name" value="Hexapep"/>
</dbReference>
<keyword evidence="5 18" id="KW-0808">Transferase</keyword>
<feature type="binding site" evidence="18">
    <location>
        <begin position="8"/>
        <end position="11"/>
    </location>
    <ligand>
        <name>UDP-N-acetyl-alpha-D-glucosamine</name>
        <dbReference type="ChEBI" id="CHEBI:57705"/>
    </ligand>
</feature>
<dbReference type="CDD" id="cd02540">
    <property type="entry name" value="GT2_GlmU_N_bac"/>
    <property type="match status" value="1"/>
</dbReference>
<evidence type="ECO:0000259" key="19">
    <source>
        <dbReference type="Pfam" id="PF12804"/>
    </source>
</evidence>
<keyword evidence="9 18" id="KW-0460">Magnesium</keyword>
<feature type="binding site" evidence="18">
    <location>
        <position position="139"/>
    </location>
    <ligand>
        <name>UDP-N-acetyl-alpha-D-glucosamine</name>
        <dbReference type="ChEBI" id="CHEBI:57705"/>
    </ligand>
</feature>
<evidence type="ECO:0000313" key="22">
    <source>
        <dbReference type="Proteomes" id="UP000663505"/>
    </source>
</evidence>
<dbReference type="InterPro" id="IPR005882">
    <property type="entry name" value="Bifunctional_GlmU"/>
</dbReference>
<dbReference type="SUPFAM" id="SSF53448">
    <property type="entry name" value="Nucleotide-diphospho-sugar transferases"/>
    <property type="match status" value="1"/>
</dbReference>
<comment type="subcellular location">
    <subcellularLocation>
        <location evidence="1 18">Cytoplasm</location>
    </subcellularLocation>
</comment>
<feature type="binding site" evidence="18">
    <location>
        <begin position="100"/>
        <end position="102"/>
    </location>
    <ligand>
        <name>UDP-N-acetyl-alpha-D-glucosamine</name>
        <dbReference type="ChEBI" id="CHEBI:57705"/>
    </ligand>
</feature>
<evidence type="ECO:0000256" key="8">
    <source>
        <dbReference type="ARBA" id="ARBA00022737"/>
    </source>
</evidence>
<evidence type="ECO:0000256" key="10">
    <source>
        <dbReference type="ARBA" id="ARBA00022960"/>
    </source>
</evidence>
<dbReference type="AlphaFoldDB" id="A0A9X7Z806"/>
<evidence type="ECO:0000256" key="1">
    <source>
        <dbReference type="ARBA" id="ARBA00004496"/>
    </source>
</evidence>
<accession>A0A9X7Z806</accession>
<evidence type="ECO:0000256" key="6">
    <source>
        <dbReference type="ARBA" id="ARBA00022695"/>
    </source>
</evidence>
<dbReference type="InterPro" id="IPR029044">
    <property type="entry name" value="Nucleotide-diphossugar_trans"/>
</dbReference>
<evidence type="ECO:0000313" key="21">
    <source>
        <dbReference type="EMBL" id="QSO47930.1"/>
    </source>
</evidence>
<dbReference type="Pfam" id="PF12804">
    <property type="entry name" value="NTP_transf_3"/>
    <property type="match status" value="1"/>
</dbReference>
<dbReference type="SUPFAM" id="SSF51161">
    <property type="entry name" value="Trimeric LpxA-like enzymes"/>
    <property type="match status" value="1"/>
</dbReference>
<evidence type="ECO:0000256" key="14">
    <source>
        <dbReference type="ARBA" id="ARBA00023316"/>
    </source>
</evidence>
<feature type="binding site" evidence="18">
    <location>
        <position position="350"/>
    </location>
    <ligand>
        <name>UDP-N-acetyl-alpha-D-glucosamine</name>
        <dbReference type="ChEBI" id="CHEBI:57705"/>
    </ligand>
</feature>
<protein>
    <recommendedName>
        <fullName evidence="18">Bifunctional protein GlmU</fullName>
    </recommendedName>
    <domain>
        <recommendedName>
            <fullName evidence="18">UDP-N-acetylglucosamine pyrophosphorylase</fullName>
            <ecNumber evidence="18">2.7.7.23</ecNumber>
        </recommendedName>
        <alternativeName>
            <fullName evidence="18">N-acetylglucosamine-1-phosphate uridyltransferase</fullName>
        </alternativeName>
    </domain>
    <domain>
        <recommendedName>
            <fullName evidence="18">Glucosamine-1-phosphate N-acetyltransferase</fullName>
            <ecNumber evidence="18">2.3.1.157</ecNumber>
        </recommendedName>
    </domain>
</protein>
<comment type="catalytic activity">
    <reaction evidence="15 18">
        <text>alpha-D-glucosamine 1-phosphate + acetyl-CoA = N-acetyl-alpha-D-glucosamine 1-phosphate + CoA + H(+)</text>
        <dbReference type="Rhea" id="RHEA:13725"/>
        <dbReference type="ChEBI" id="CHEBI:15378"/>
        <dbReference type="ChEBI" id="CHEBI:57287"/>
        <dbReference type="ChEBI" id="CHEBI:57288"/>
        <dbReference type="ChEBI" id="CHEBI:57776"/>
        <dbReference type="ChEBI" id="CHEBI:58516"/>
        <dbReference type="EC" id="2.3.1.157"/>
    </reaction>
</comment>
<evidence type="ECO:0000256" key="4">
    <source>
        <dbReference type="ARBA" id="ARBA00022490"/>
    </source>
</evidence>
<dbReference type="Pfam" id="PF25087">
    <property type="entry name" value="GMPPB_C"/>
    <property type="match status" value="1"/>
</dbReference>
<dbReference type="GO" id="GO:0009245">
    <property type="term" value="P:lipid A biosynthetic process"/>
    <property type="evidence" value="ECO:0007669"/>
    <property type="project" value="UniProtKB-UniRule"/>
</dbReference>
<dbReference type="GO" id="GO:0071555">
    <property type="term" value="P:cell wall organization"/>
    <property type="evidence" value="ECO:0007669"/>
    <property type="project" value="UniProtKB-KW"/>
</dbReference>
<dbReference type="GO" id="GO:0009252">
    <property type="term" value="P:peptidoglycan biosynthetic process"/>
    <property type="evidence" value="ECO:0007669"/>
    <property type="project" value="UniProtKB-UniRule"/>
</dbReference>
<dbReference type="GO" id="GO:0006048">
    <property type="term" value="P:UDP-N-acetylglucosamine biosynthetic process"/>
    <property type="evidence" value="ECO:0007669"/>
    <property type="project" value="InterPro"/>
</dbReference>
<comment type="caution">
    <text evidence="18">Lacks conserved residue(s) required for the propagation of feature annotation.</text>
</comment>
<feature type="binding site" evidence="18">
    <location>
        <position position="422"/>
    </location>
    <ligand>
        <name>acetyl-CoA</name>
        <dbReference type="ChEBI" id="CHEBI:57288"/>
    </ligand>
</feature>
<dbReference type="HAMAP" id="MF_01631">
    <property type="entry name" value="GlmU"/>
    <property type="match status" value="1"/>
</dbReference>
<dbReference type="Gene3D" id="3.90.550.10">
    <property type="entry name" value="Spore Coat Polysaccharide Biosynthesis Protein SpsA, Chain A"/>
    <property type="match status" value="1"/>
</dbReference>
<feature type="binding site" evidence="18">
    <location>
        <position position="169"/>
    </location>
    <ligand>
        <name>UDP-N-acetyl-alpha-D-glucosamine</name>
        <dbReference type="ChEBI" id="CHEBI:57705"/>
    </ligand>
</feature>
<gene>
    <name evidence="18 21" type="primary">glmU</name>
    <name evidence="21" type="ORF">JZ786_02525</name>
</gene>
<dbReference type="Proteomes" id="UP000663505">
    <property type="component" value="Chromosome"/>
</dbReference>
<dbReference type="EC" id="2.3.1.157" evidence="18"/>
<keyword evidence="11 18" id="KW-0573">Peptidoglycan synthesis</keyword>
<keyword evidence="13 18" id="KW-0012">Acyltransferase</keyword>
<comment type="similarity">
    <text evidence="3 18">In the N-terminal section; belongs to the N-acetylglucosamine-1-phosphate uridyltransferase family.</text>
</comment>
<dbReference type="GO" id="GO:0008360">
    <property type="term" value="P:regulation of cell shape"/>
    <property type="evidence" value="ECO:0007669"/>
    <property type="project" value="UniProtKB-KW"/>
</dbReference>
<dbReference type="InterPro" id="IPR011004">
    <property type="entry name" value="Trimer_LpxA-like_sf"/>
</dbReference>
<evidence type="ECO:0000256" key="12">
    <source>
        <dbReference type="ARBA" id="ARBA00023268"/>
    </source>
</evidence>
<comment type="pathway">
    <text evidence="18">Nucleotide-sugar biosynthesis; UDP-N-acetyl-alpha-D-glucosamine biosynthesis; N-acetyl-alpha-D-glucosamine 1-phosphate from alpha-D-glucosamine 6-phosphate (route II): step 2/2.</text>
</comment>
<dbReference type="GO" id="GO:0003977">
    <property type="term" value="F:UDP-N-acetylglucosamine diphosphorylase activity"/>
    <property type="evidence" value="ECO:0007669"/>
    <property type="project" value="UniProtKB-UniRule"/>
</dbReference>
<dbReference type="Gene3D" id="2.160.10.10">
    <property type="entry name" value="Hexapeptide repeat proteins"/>
    <property type="match status" value="1"/>
</dbReference>
<evidence type="ECO:0000256" key="16">
    <source>
        <dbReference type="ARBA" id="ARBA00048493"/>
    </source>
</evidence>
<dbReference type="GO" id="GO:0016020">
    <property type="term" value="C:membrane"/>
    <property type="evidence" value="ECO:0007669"/>
    <property type="project" value="GOC"/>
</dbReference>
<dbReference type="EC" id="2.7.7.23" evidence="18"/>
<dbReference type="Pfam" id="PF00132">
    <property type="entry name" value="Hexapep"/>
    <property type="match status" value="1"/>
</dbReference>
<feature type="binding site" evidence="18">
    <location>
        <position position="22"/>
    </location>
    <ligand>
        <name>UDP-N-acetyl-alpha-D-glucosamine</name>
        <dbReference type="ChEBI" id="CHEBI:57705"/>
    </ligand>
</feature>
<evidence type="ECO:0000256" key="11">
    <source>
        <dbReference type="ARBA" id="ARBA00022984"/>
    </source>
</evidence>
<proteinExistence type="inferred from homology"/>
<dbReference type="InterPro" id="IPR050065">
    <property type="entry name" value="GlmU-like"/>
</dbReference>
<dbReference type="KEGG" id="afx:JZ786_02525"/>
<evidence type="ECO:0000256" key="15">
    <source>
        <dbReference type="ARBA" id="ARBA00048247"/>
    </source>
</evidence>
<keyword evidence="6 18" id="KW-0548">Nucleotidyltransferase</keyword>
<dbReference type="NCBIfam" id="NF010934">
    <property type="entry name" value="PRK14354.1"/>
    <property type="match status" value="1"/>
</dbReference>
<comment type="cofactor">
    <cofactor evidence="18">
        <name>Mg(2+)</name>
        <dbReference type="ChEBI" id="CHEBI:18420"/>
    </cofactor>
    <text evidence="18">Binds 1 Mg(2+) ion per subunit.</text>
</comment>
<comment type="subunit">
    <text evidence="18">Homotrimer.</text>
</comment>
<feature type="binding site" evidence="18">
    <location>
        <position position="102"/>
    </location>
    <ligand>
        <name>Mg(2+)</name>
        <dbReference type="ChEBI" id="CHEBI:18420"/>
    </ligand>
</feature>
<dbReference type="InterPro" id="IPR038009">
    <property type="entry name" value="GlmU_C_LbH"/>
</dbReference>
<keyword evidence="8 18" id="KW-0677">Repeat</keyword>
<comment type="pathway">
    <text evidence="18">Bacterial outer membrane biogenesis; LPS lipid A biosynthesis.</text>
</comment>
<dbReference type="PANTHER" id="PTHR43584:SF3">
    <property type="entry name" value="BIFUNCTIONAL PROTEIN GLMU"/>
    <property type="match status" value="1"/>
</dbReference>
<name>A0A9X7Z806_9BACL</name>
<feature type="binding site" evidence="18">
    <location>
        <position position="439"/>
    </location>
    <ligand>
        <name>acetyl-CoA</name>
        <dbReference type="ChEBI" id="CHEBI:57288"/>
    </ligand>
</feature>
<evidence type="ECO:0000256" key="13">
    <source>
        <dbReference type="ARBA" id="ARBA00023315"/>
    </source>
</evidence>
<comment type="similarity">
    <text evidence="2 18">In the C-terminal section; belongs to the transferase hexapeptide repeat family.</text>
</comment>
<organism evidence="21 22">
    <name type="scientific">Alicyclobacillus mengziensis</name>
    <dbReference type="NCBI Taxonomy" id="2931921"/>
    <lineage>
        <taxon>Bacteria</taxon>
        <taxon>Bacillati</taxon>
        <taxon>Bacillota</taxon>
        <taxon>Bacilli</taxon>
        <taxon>Bacillales</taxon>
        <taxon>Alicyclobacillaceae</taxon>
        <taxon>Alicyclobacillus</taxon>
    </lineage>
</organism>
<dbReference type="GO" id="GO:0005737">
    <property type="term" value="C:cytoplasm"/>
    <property type="evidence" value="ECO:0007669"/>
    <property type="project" value="UniProtKB-SubCell"/>
</dbReference>
<feature type="binding site" evidence="18">
    <location>
        <position position="376"/>
    </location>
    <ligand>
        <name>UDP-N-acetyl-alpha-D-glucosamine</name>
        <dbReference type="ChEBI" id="CHEBI:57705"/>
    </ligand>
</feature>
<keyword evidence="7 18" id="KW-0479">Metal-binding</keyword>
<feature type="region of interest" description="Pyrophosphorylase" evidence="18">
    <location>
        <begin position="1"/>
        <end position="229"/>
    </location>
</feature>
<feature type="binding site" evidence="18">
    <location>
        <position position="72"/>
    </location>
    <ligand>
        <name>UDP-N-acetyl-alpha-D-glucosamine</name>
        <dbReference type="ChEBI" id="CHEBI:57705"/>
    </ligand>
</feature>
<dbReference type="GO" id="GO:0000287">
    <property type="term" value="F:magnesium ion binding"/>
    <property type="evidence" value="ECO:0007669"/>
    <property type="project" value="UniProtKB-UniRule"/>
</dbReference>
<dbReference type="GO" id="GO:0000902">
    <property type="term" value="P:cell morphogenesis"/>
    <property type="evidence" value="ECO:0007669"/>
    <property type="project" value="UniProtKB-UniRule"/>
</dbReference>
<dbReference type="GO" id="GO:0019134">
    <property type="term" value="F:glucosamine-1-phosphate N-acetyltransferase activity"/>
    <property type="evidence" value="ECO:0007669"/>
    <property type="project" value="UniProtKB-UniRule"/>
</dbReference>
<evidence type="ECO:0000256" key="7">
    <source>
        <dbReference type="ARBA" id="ARBA00022723"/>
    </source>
</evidence>
<keyword evidence="22" id="KW-1185">Reference proteome</keyword>
<feature type="binding site" evidence="18">
    <location>
        <position position="365"/>
    </location>
    <ligand>
        <name>UDP-N-acetyl-alpha-D-glucosamine</name>
        <dbReference type="ChEBI" id="CHEBI:57705"/>
    </ligand>
</feature>
<feature type="domain" description="MobA-like NTP transferase" evidence="19">
    <location>
        <begin position="5"/>
        <end position="131"/>
    </location>
</feature>
<keyword evidence="12 18" id="KW-0511">Multifunctional enzyme</keyword>
<evidence type="ECO:0000256" key="18">
    <source>
        <dbReference type="HAMAP-Rule" id="MF_01631"/>
    </source>
</evidence>
<comment type="catalytic activity">
    <reaction evidence="16 18">
        <text>N-acetyl-alpha-D-glucosamine 1-phosphate + UTP + H(+) = UDP-N-acetyl-alpha-D-glucosamine + diphosphate</text>
        <dbReference type="Rhea" id="RHEA:13509"/>
        <dbReference type="ChEBI" id="CHEBI:15378"/>
        <dbReference type="ChEBI" id="CHEBI:33019"/>
        <dbReference type="ChEBI" id="CHEBI:46398"/>
        <dbReference type="ChEBI" id="CHEBI:57705"/>
        <dbReference type="ChEBI" id="CHEBI:57776"/>
        <dbReference type="EC" id="2.7.7.23"/>
    </reaction>
</comment>
<dbReference type="InterPro" id="IPR025877">
    <property type="entry name" value="MobA-like_NTP_Trfase"/>
</dbReference>
<comment type="pathway">
    <text evidence="18">Nucleotide-sugar biosynthesis; UDP-N-acetyl-alpha-D-glucosamine biosynthesis; UDP-N-acetyl-alpha-D-glucosamine from N-acetyl-alpha-D-glucosamine 1-phosphate: step 1/1.</text>
</comment>
<keyword evidence="4 18" id="KW-0963">Cytoplasm</keyword>
<comment type="function">
    <text evidence="17 18">Catalyzes the last two sequential reactions in the de novo biosynthetic pathway for UDP-N-acetylglucosamine (UDP-GlcNAc). The C-terminal domain catalyzes the transfer of acetyl group from acetyl coenzyme A to glucosamine-1-phosphate (GlcN-1-P) to produce N-acetylglucosamine-1-phosphate (GlcNAc-1-P), which is converted into UDP-GlcNAc by the transfer of uridine 5-monophosphate (from uridine 5-triphosphate), a reaction catalyzed by the N-terminal domain.</text>
</comment>
<keyword evidence="14 18" id="KW-0961">Cell wall biogenesis/degradation</keyword>
<feature type="binding site" evidence="18">
    <location>
        <position position="154"/>
    </location>
    <ligand>
        <name>UDP-N-acetyl-alpha-D-glucosamine</name>
        <dbReference type="ChEBI" id="CHEBI:57705"/>
    </ligand>
</feature>
<dbReference type="EMBL" id="CP071182">
    <property type="protein sequence ID" value="QSO47930.1"/>
    <property type="molecule type" value="Genomic_DNA"/>
</dbReference>
<feature type="region of interest" description="N-acetyltransferase" evidence="18">
    <location>
        <begin position="251"/>
        <end position="466"/>
    </location>
</feature>
<evidence type="ECO:0000256" key="9">
    <source>
        <dbReference type="ARBA" id="ARBA00022842"/>
    </source>
</evidence>
<feature type="region of interest" description="Linker" evidence="18">
    <location>
        <begin position="230"/>
        <end position="250"/>
    </location>
</feature>
<feature type="domain" description="Mannose-1-phosphate guanyltransferase C-terminal" evidence="20">
    <location>
        <begin position="318"/>
        <end position="406"/>
    </location>
</feature>
<evidence type="ECO:0000256" key="2">
    <source>
        <dbReference type="ARBA" id="ARBA00007707"/>
    </source>
</evidence>
<feature type="binding site" evidence="18">
    <location>
        <position position="227"/>
    </location>
    <ligand>
        <name>UDP-N-acetyl-alpha-D-glucosamine</name>
        <dbReference type="ChEBI" id="CHEBI:57705"/>
    </ligand>
</feature>
<evidence type="ECO:0000256" key="17">
    <source>
        <dbReference type="ARBA" id="ARBA00049628"/>
    </source>
</evidence>
<feature type="binding site" evidence="18">
    <location>
        <position position="404"/>
    </location>
    <ligand>
        <name>acetyl-CoA</name>
        <dbReference type="ChEBI" id="CHEBI:57288"/>
    </ligand>
</feature>
<feature type="binding site" evidence="18">
    <location>
        <position position="332"/>
    </location>
    <ligand>
        <name>UDP-N-acetyl-alpha-D-glucosamine</name>
        <dbReference type="ChEBI" id="CHEBI:57705"/>
    </ligand>
</feature>
<feature type="active site" description="Proton acceptor" evidence="18">
    <location>
        <position position="362"/>
    </location>
</feature>
<dbReference type="CDD" id="cd03353">
    <property type="entry name" value="LbH_GlmU_C"/>
    <property type="match status" value="1"/>
</dbReference>
<reference evidence="21 22" key="1">
    <citation type="submission" date="2021-02" db="EMBL/GenBank/DDBJ databases">
        <title>Alicyclobacillus curvatus sp. nov. and Alicyclobacillus mengziensis sp. nov., two acidophilic bacteria isolated from acid mine drainage.</title>
        <authorList>
            <person name="Huang Y."/>
        </authorList>
    </citation>
    <scope>NUCLEOTIDE SEQUENCE [LARGE SCALE GENOMIC DNA]</scope>
    <source>
        <strain evidence="21 22">S30H14</strain>
    </source>
</reference>
<evidence type="ECO:0000259" key="20">
    <source>
        <dbReference type="Pfam" id="PF25087"/>
    </source>
</evidence>
<evidence type="ECO:0000256" key="5">
    <source>
        <dbReference type="ARBA" id="ARBA00022679"/>
    </source>
</evidence>
<keyword evidence="10 18" id="KW-0133">Cell shape</keyword>
<dbReference type="NCBIfam" id="TIGR01173">
    <property type="entry name" value="glmU"/>
    <property type="match status" value="1"/>
</dbReference>
<dbReference type="PANTHER" id="PTHR43584">
    <property type="entry name" value="NUCLEOTIDYL TRANSFERASE"/>
    <property type="match status" value="1"/>
</dbReference>
<feature type="binding site" evidence="18">
    <location>
        <begin position="77"/>
        <end position="78"/>
    </location>
    <ligand>
        <name>UDP-N-acetyl-alpha-D-glucosamine</name>
        <dbReference type="ChEBI" id="CHEBI:57705"/>
    </ligand>
</feature>
<dbReference type="InterPro" id="IPR056729">
    <property type="entry name" value="GMPPB_C"/>
</dbReference>